<dbReference type="SMART" id="SM00872">
    <property type="entry name" value="Alpha-mann_mid"/>
    <property type="match status" value="1"/>
</dbReference>
<comment type="catalytic activity">
    <reaction evidence="8">
        <text>N(4)-{beta-D-GlcNAc-(1-&gt;2)-alpha-D-Man-(1-&gt;3)-[alpha-D-Man-(1-&gt;3)-[alpha-D-Man-(1-&gt;6)]-alpha-D-Man-(1-&gt;6)]-beta-D-Man-(1-&gt;4)-beta-D-GlcNAc-(1-&gt;4)-beta-D-GlcNAc}-L-asparaginyl-[protein] + 2 H2O = 2 alpha-D-mannopyranose + an N(4)-{beta-D-GlcNAc-(1-&gt;2)-alpha-D-Man-(1-&gt;3)-[alpha-D-Man-(1-&gt;6)]-beta-D-Man-(1-&gt;4)-beta-D-GlcNAc-(1-&gt;4)-beta-D-GlcNAc}-L-asparaginyl-[protein]</text>
        <dbReference type="Rhea" id="RHEA:56052"/>
        <dbReference type="Rhea" id="RHEA-COMP:14368"/>
        <dbReference type="Rhea" id="RHEA-COMP:14369"/>
        <dbReference type="ChEBI" id="CHEBI:15377"/>
        <dbReference type="ChEBI" id="CHEBI:28729"/>
        <dbReference type="ChEBI" id="CHEBI:60615"/>
        <dbReference type="ChEBI" id="CHEBI:60625"/>
        <dbReference type="EC" id="3.2.1.114"/>
    </reaction>
</comment>
<evidence type="ECO:0000313" key="13">
    <source>
        <dbReference type="Proteomes" id="UP000663889"/>
    </source>
</evidence>
<keyword evidence="4 9" id="KW-0862">Zinc</keyword>
<comment type="similarity">
    <text evidence="1 9">Belongs to the glycosyl hydrolase 38 family.</text>
</comment>
<comment type="caution">
    <text evidence="12">The sequence shown here is derived from an EMBL/GenBank/DDBJ whole genome shotgun (WGS) entry which is preliminary data.</text>
</comment>
<name>A0A814XHR3_9BILA</name>
<dbReference type="PANTHER" id="PTHR11607">
    <property type="entry name" value="ALPHA-MANNOSIDASE"/>
    <property type="match status" value="1"/>
</dbReference>
<dbReference type="AlphaFoldDB" id="A0A814XHR3"/>
<evidence type="ECO:0000256" key="5">
    <source>
        <dbReference type="ARBA" id="ARBA00023157"/>
    </source>
</evidence>
<dbReference type="Pfam" id="PF01074">
    <property type="entry name" value="Glyco_hydro_38N"/>
    <property type="match status" value="1"/>
</dbReference>
<dbReference type="GO" id="GO:0030246">
    <property type="term" value="F:carbohydrate binding"/>
    <property type="evidence" value="ECO:0007669"/>
    <property type="project" value="InterPro"/>
</dbReference>
<evidence type="ECO:0000256" key="2">
    <source>
        <dbReference type="ARBA" id="ARBA00022723"/>
    </source>
</evidence>
<evidence type="ECO:0000256" key="9">
    <source>
        <dbReference type="RuleBase" id="RU361199"/>
    </source>
</evidence>
<dbReference type="GO" id="GO:0000139">
    <property type="term" value="C:Golgi membrane"/>
    <property type="evidence" value="ECO:0007669"/>
    <property type="project" value="TreeGrafter"/>
</dbReference>
<dbReference type="InterPro" id="IPR011330">
    <property type="entry name" value="Glyco_hydro/deAcase_b/a-brl"/>
</dbReference>
<dbReference type="Pfam" id="PF07748">
    <property type="entry name" value="Glyco_hydro_38C"/>
    <property type="match status" value="1"/>
</dbReference>
<dbReference type="EMBL" id="CAJNOU010001485">
    <property type="protein sequence ID" value="CAF1211277.1"/>
    <property type="molecule type" value="Genomic_DNA"/>
</dbReference>
<dbReference type="CDD" id="cd10809">
    <property type="entry name" value="GH38N_AMII_GMII_SfManIII_like"/>
    <property type="match status" value="1"/>
</dbReference>
<dbReference type="SUPFAM" id="SSF88688">
    <property type="entry name" value="Families 57/38 glycoside transferase middle domain"/>
    <property type="match status" value="1"/>
</dbReference>
<evidence type="ECO:0000256" key="1">
    <source>
        <dbReference type="ARBA" id="ARBA00009792"/>
    </source>
</evidence>
<accession>A0A814XHR3</accession>
<dbReference type="InterPro" id="IPR028995">
    <property type="entry name" value="Glyco_hydro_57/38_cen_sf"/>
</dbReference>
<evidence type="ECO:0000259" key="11">
    <source>
        <dbReference type="SMART" id="SM00872"/>
    </source>
</evidence>
<dbReference type="Proteomes" id="UP000663889">
    <property type="component" value="Unassembled WGS sequence"/>
</dbReference>
<sequence>MLQSISINRNENQVTDEKHVRQSLDHLQESIQDLDQSMKGKDKEQIVRPVPPPPTHLIAPKFEIHEEKSISKPIETEKLSNTINRCIWRNSSPVNTTFEIRQLYNTLPFDDEKGGVWTQGFDITYDPSQWTSNNKLKIILMPHSHCDPGWIHTFEGYFQKATKYIIDNVITILNTNKKYKFVWAEMSYLSLWWDQASFDQRELFKKLTNNKQLEIVTGGWVMNDEANTHYFAMVDQLIEGHQFIDNNLGNITLQSGWANDPFGYSPTMAYLLHSIGMQYMAIQRVHYHIKKSLAKDKQLEFIWQQTWDRNNSTGIFTHIMPFYSYDIPHTCGPDPKICCQFDFHRTTGSSVNCPWGINAVLITNDNIRERAQTLLDQYRKKSQLYRTNILFVQLGDDFRYVTMEETQKQFENYDKLFTYMNQQVDWHVDAQFGTLSDYFEQLLQQKSQTQFPSYMGDFFTYADRADHYWSGYYTSRAFFKRMDRIVESYLRASEILFSMAHAKMLEQKTTSQFPKDNLYNKLVKARRNLGLFQHHDGITGTAKDHVVNDYGLKLETAITSSQNVMEQSAAYLIYQNDFSPDTDLLLSNIQFKTFESLPTRKLISFNSQEQKLKVIYIYNPTDQRRIQIVKILVDTYQVYITSNNQMINFCQIDPKWTGRKSNMMEKNMFELLILVNIEAYSLKEYTIHVSTTQQSCPLSNIEYINEKDKTMESSGPFKLELIDKKTIKLNNRFLSVSFSKTGSLLSVQHLKHDEKISFTTNVIHYGTSTQSDHNSGAYLFIPDGEGKDIPMTNHDLIRIQRGLLVSRFDILHEMYGLQYKLTNINGSDDYIVELGATTHLNLNQDIELALRFTTGIKNGDEFFTDLNGFQTIRRKTYHKLPLQGNVYPMPTMAYIEDDHMRFTVLSGQPSGVACLKSGVVDVFLDRRLTRDDNRGVGQGVTDNREIISTFKLLFEPRHTIADRMSLTGYPTLLAHHHSIELLYPMHIFQSTSIKIPQYELNLFSKINLFPSDYHLVNLRTLNDNRNSSKHSSSKNLALILRRFAYDCDEIYDNLFHFEQPILEHFFPANQIQSIEQTSLSLRSIQNQLTITSKLDVPIAEIKTYKIKMK</sequence>
<reference evidence="12" key="1">
    <citation type="submission" date="2021-02" db="EMBL/GenBank/DDBJ databases">
        <authorList>
            <person name="Nowell W R."/>
        </authorList>
    </citation>
    <scope>NUCLEOTIDE SEQUENCE</scope>
</reference>
<dbReference type="Pfam" id="PF09261">
    <property type="entry name" value="Alpha-mann_mid"/>
    <property type="match status" value="1"/>
</dbReference>
<dbReference type="EC" id="3.2.1.-" evidence="9"/>
<dbReference type="SUPFAM" id="SSF88713">
    <property type="entry name" value="Glycoside hydrolase/deacetylase"/>
    <property type="match status" value="1"/>
</dbReference>
<protein>
    <recommendedName>
        <fullName evidence="9">Alpha-mannosidase</fullName>
        <ecNumber evidence="9">3.2.1.-</ecNumber>
    </recommendedName>
</protein>
<evidence type="ECO:0000256" key="8">
    <source>
        <dbReference type="ARBA" id="ARBA00093232"/>
    </source>
</evidence>
<dbReference type="Gene3D" id="2.60.40.1180">
    <property type="entry name" value="Golgi alpha-mannosidase II"/>
    <property type="match status" value="1"/>
</dbReference>
<evidence type="ECO:0000256" key="7">
    <source>
        <dbReference type="ARBA" id="ARBA00059516"/>
    </source>
</evidence>
<evidence type="ECO:0000256" key="10">
    <source>
        <dbReference type="SAM" id="MobiDB-lite"/>
    </source>
</evidence>
<dbReference type="PANTHER" id="PTHR11607:SF3">
    <property type="entry name" value="LYSOSOMAL ALPHA-MANNOSIDASE"/>
    <property type="match status" value="1"/>
</dbReference>
<evidence type="ECO:0000256" key="3">
    <source>
        <dbReference type="ARBA" id="ARBA00022801"/>
    </source>
</evidence>
<dbReference type="Gene3D" id="1.20.1270.50">
    <property type="entry name" value="Glycoside hydrolase family 38, central domain"/>
    <property type="match status" value="1"/>
</dbReference>
<keyword evidence="6 9" id="KW-0326">Glycosidase</keyword>
<keyword evidence="2 9" id="KW-0479">Metal-binding</keyword>
<dbReference type="InterPro" id="IPR015341">
    <property type="entry name" value="Glyco_hydro_38_cen"/>
</dbReference>
<dbReference type="InterPro" id="IPR050843">
    <property type="entry name" value="Glycosyl_Hydrlase_38"/>
</dbReference>
<organism evidence="12 13">
    <name type="scientific">Rotaria sordida</name>
    <dbReference type="NCBI Taxonomy" id="392033"/>
    <lineage>
        <taxon>Eukaryota</taxon>
        <taxon>Metazoa</taxon>
        <taxon>Spiralia</taxon>
        <taxon>Gnathifera</taxon>
        <taxon>Rotifera</taxon>
        <taxon>Eurotatoria</taxon>
        <taxon>Bdelloidea</taxon>
        <taxon>Philodinida</taxon>
        <taxon>Philodinidae</taxon>
        <taxon>Rotaria</taxon>
    </lineage>
</organism>
<evidence type="ECO:0000256" key="6">
    <source>
        <dbReference type="ARBA" id="ARBA00023295"/>
    </source>
</evidence>
<feature type="region of interest" description="Disordered" evidence="10">
    <location>
        <begin position="37"/>
        <end position="57"/>
    </location>
</feature>
<dbReference type="InterPro" id="IPR037094">
    <property type="entry name" value="Glyco_hydro_38_cen_sf"/>
</dbReference>
<evidence type="ECO:0000313" key="12">
    <source>
        <dbReference type="EMBL" id="CAF1211277.1"/>
    </source>
</evidence>
<dbReference type="GO" id="GO:0006491">
    <property type="term" value="P:N-glycan processing"/>
    <property type="evidence" value="ECO:0007669"/>
    <property type="project" value="TreeGrafter"/>
</dbReference>
<feature type="domain" description="Glycoside hydrolase family 38 central" evidence="11">
    <location>
        <begin position="467"/>
        <end position="554"/>
    </location>
</feature>
<dbReference type="InterPro" id="IPR027291">
    <property type="entry name" value="Glyco_hydro_38_N_sf"/>
</dbReference>
<dbReference type="InterPro" id="IPR013780">
    <property type="entry name" value="Glyco_hydro_b"/>
</dbReference>
<dbReference type="Gene3D" id="2.70.98.30">
    <property type="entry name" value="Golgi alpha-mannosidase II, domain 4"/>
    <property type="match status" value="1"/>
</dbReference>
<gene>
    <name evidence="12" type="ORF">SEV965_LOCUS21683</name>
</gene>
<dbReference type="FunFam" id="3.20.110.10:FF:000003">
    <property type="entry name" value="Alpha-mannosidase"/>
    <property type="match status" value="1"/>
</dbReference>
<comment type="cofactor">
    <cofactor evidence="9">
        <name>Zn(2+)</name>
        <dbReference type="ChEBI" id="CHEBI:29105"/>
    </cofactor>
    <text evidence="9">Binds 1 zinc ion per subunit.</text>
</comment>
<evidence type="ECO:0000256" key="4">
    <source>
        <dbReference type="ARBA" id="ARBA00022833"/>
    </source>
</evidence>
<feature type="compositionally biased region" description="Basic and acidic residues" evidence="10">
    <location>
        <begin position="37"/>
        <end position="46"/>
    </location>
</feature>
<dbReference type="GO" id="GO:0046872">
    <property type="term" value="F:metal ion binding"/>
    <property type="evidence" value="ECO:0007669"/>
    <property type="project" value="UniProtKB-KW"/>
</dbReference>
<proteinExistence type="inferred from homology"/>
<dbReference type="SUPFAM" id="SSF74650">
    <property type="entry name" value="Galactose mutarotase-like"/>
    <property type="match status" value="1"/>
</dbReference>
<dbReference type="Gene3D" id="3.20.110.10">
    <property type="entry name" value="Glycoside hydrolase 38, N terminal domain"/>
    <property type="match status" value="1"/>
</dbReference>
<dbReference type="GO" id="GO:0004572">
    <property type="term" value="F:mannosyl-oligosaccharide 1,3-1,6-alpha-mannosidase activity"/>
    <property type="evidence" value="ECO:0007669"/>
    <property type="project" value="UniProtKB-EC"/>
</dbReference>
<dbReference type="FunFam" id="1.20.1270.50:FF:000001">
    <property type="entry name" value="Alpha-mannosidase"/>
    <property type="match status" value="1"/>
</dbReference>
<comment type="function">
    <text evidence="7">Catalyzes the first committed step in the biosynthesis of complex N-glycans. It controls conversion of high mannose to complex N-glycans; the final hydrolytic step in the N-glycan maturation pathway.</text>
</comment>
<keyword evidence="3 9" id="KW-0378">Hydrolase</keyword>
<dbReference type="InterPro" id="IPR000602">
    <property type="entry name" value="Glyco_hydro_38_N"/>
</dbReference>
<keyword evidence="5" id="KW-1015">Disulfide bond</keyword>
<dbReference type="InterPro" id="IPR011013">
    <property type="entry name" value="Gal_mutarotase_sf_dom"/>
</dbReference>
<dbReference type="InterPro" id="IPR011682">
    <property type="entry name" value="Glyco_hydro_38_C"/>
</dbReference>
<dbReference type="GO" id="GO:0006013">
    <property type="term" value="P:mannose metabolic process"/>
    <property type="evidence" value="ECO:0007669"/>
    <property type="project" value="InterPro"/>
</dbReference>